<keyword evidence="1" id="KW-0378">Hydrolase</keyword>
<dbReference type="InterPro" id="IPR000073">
    <property type="entry name" value="AB_hydrolase_1"/>
</dbReference>
<dbReference type="PANTHER" id="PTHR43798:SF31">
    <property type="entry name" value="AB HYDROLASE SUPERFAMILY PROTEIN YCLE"/>
    <property type="match status" value="1"/>
</dbReference>
<accession>A0ABU0LS65</accession>
<dbReference type="Pfam" id="PF00561">
    <property type="entry name" value="Abhydrolase_1"/>
    <property type="match status" value="1"/>
</dbReference>
<dbReference type="RefSeq" id="WP_306890221.1">
    <property type="nucleotide sequence ID" value="NZ_JAUSVR010000007.1"/>
</dbReference>
<evidence type="ECO:0000313" key="3">
    <source>
        <dbReference type="EMBL" id="MDQ0511520.1"/>
    </source>
</evidence>
<gene>
    <name evidence="3" type="ORF">QOZ99_002419</name>
</gene>
<dbReference type="PANTHER" id="PTHR43798">
    <property type="entry name" value="MONOACYLGLYCEROL LIPASE"/>
    <property type="match status" value="1"/>
</dbReference>
<protein>
    <submittedName>
        <fullName evidence="3">Pimeloyl-ACP methyl ester carboxylesterase</fullName>
    </submittedName>
</protein>
<sequence>MLRMTNAAGISGRSQFFRTRDGVTLHYLAAGEGRPVILIPGWSQTALEWTFQIAHLAATHHVLAVDMRGHGLSDKPRHGYRIARLAADLDELIRGHGLRDVTLVGHSMGASVIWCYLELYGEANIDRLVFVDQAAAIVASPGWTEAERLDAGSILSASEATDLVERLAQDDGPLTAAFVTGMFSETYPSAEMAWILEQNALFPRPLAARLLHDHAFKDWRDVIARITRPCLCVGARRSIVPWQAMVATGRSIRDARTVIFEVEEGGSHFMFIENPARFNALVSAFLVDAQEGYREGHEAVELSAPSPHPAPTP</sequence>
<dbReference type="EMBL" id="JAUSVR010000007">
    <property type="protein sequence ID" value="MDQ0511520.1"/>
    <property type="molecule type" value="Genomic_DNA"/>
</dbReference>
<evidence type="ECO:0000259" key="2">
    <source>
        <dbReference type="Pfam" id="PF00561"/>
    </source>
</evidence>
<evidence type="ECO:0000256" key="1">
    <source>
        <dbReference type="ARBA" id="ARBA00022801"/>
    </source>
</evidence>
<organism evidence="3 4">
    <name type="scientific">Ancylobacter amanitiformis</name>
    <dbReference type="NCBI Taxonomy" id="217069"/>
    <lineage>
        <taxon>Bacteria</taxon>
        <taxon>Pseudomonadati</taxon>
        <taxon>Pseudomonadota</taxon>
        <taxon>Alphaproteobacteria</taxon>
        <taxon>Hyphomicrobiales</taxon>
        <taxon>Xanthobacteraceae</taxon>
        <taxon>Ancylobacter</taxon>
    </lineage>
</organism>
<feature type="domain" description="AB hydrolase-1" evidence="2">
    <location>
        <begin position="35"/>
        <end position="274"/>
    </location>
</feature>
<dbReference type="InterPro" id="IPR029058">
    <property type="entry name" value="AB_hydrolase_fold"/>
</dbReference>
<name>A0ABU0LS65_9HYPH</name>
<comment type="caution">
    <text evidence="3">The sequence shown here is derived from an EMBL/GenBank/DDBJ whole genome shotgun (WGS) entry which is preliminary data.</text>
</comment>
<keyword evidence="4" id="KW-1185">Reference proteome</keyword>
<evidence type="ECO:0000313" key="4">
    <source>
        <dbReference type="Proteomes" id="UP001235094"/>
    </source>
</evidence>
<dbReference type="InterPro" id="IPR050266">
    <property type="entry name" value="AB_hydrolase_sf"/>
</dbReference>
<dbReference type="SUPFAM" id="SSF53474">
    <property type="entry name" value="alpha/beta-Hydrolases"/>
    <property type="match status" value="1"/>
</dbReference>
<proteinExistence type="predicted"/>
<dbReference type="Gene3D" id="3.40.50.1820">
    <property type="entry name" value="alpha/beta hydrolase"/>
    <property type="match status" value="1"/>
</dbReference>
<dbReference type="Proteomes" id="UP001235094">
    <property type="component" value="Unassembled WGS sequence"/>
</dbReference>
<reference evidence="3 4" key="1">
    <citation type="submission" date="2023-07" db="EMBL/GenBank/DDBJ databases">
        <title>Genomic Encyclopedia of Type Strains, Phase IV (KMG-IV): sequencing the most valuable type-strain genomes for metagenomic binning, comparative biology and taxonomic classification.</title>
        <authorList>
            <person name="Goeker M."/>
        </authorList>
    </citation>
    <scope>NUCLEOTIDE SEQUENCE [LARGE SCALE GENOMIC DNA]</scope>
    <source>
        <strain evidence="3 4">DSM 15561</strain>
    </source>
</reference>